<dbReference type="PANTHER" id="PTHR11557">
    <property type="entry name" value="PORPHOBILINOGEN DEAMINASE"/>
    <property type="match status" value="1"/>
</dbReference>
<comment type="miscellaneous">
    <text evidence="8">The porphobilinogen subunits are added to the dipyrromethane group.</text>
</comment>
<feature type="compositionally biased region" description="Low complexity" evidence="9">
    <location>
        <begin position="7"/>
        <end position="23"/>
    </location>
</feature>
<dbReference type="InterPro" id="IPR000860">
    <property type="entry name" value="HemC"/>
</dbReference>
<dbReference type="NCBIfam" id="TIGR00212">
    <property type="entry name" value="hemC"/>
    <property type="match status" value="1"/>
</dbReference>
<dbReference type="InterPro" id="IPR036803">
    <property type="entry name" value="Porphobilinogen_deaminase_C_sf"/>
</dbReference>
<evidence type="ECO:0000256" key="5">
    <source>
        <dbReference type="ARBA" id="ARBA00022679"/>
    </source>
</evidence>
<dbReference type="Gene3D" id="3.30.160.40">
    <property type="entry name" value="Porphobilinogen deaminase, C-terminal domain"/>
    <property type="match status" value="1"/>
</dbReference>
<evidence type="ECO:0000259" key="11">
    <source>
        <dbReference type="Pfam" id="PF03900"/>
    </source>
</evidence>
<dbReference type="InterPro" id="IPR022418">
    <property type="entry name" value="Porphobilinogen_deaminase_C"/>
</dbReference>
<dbReference type="GO" id="GO:0006782">
    <property type="term" value="P:protoporphyrinogen IX biosynthetic process"/>
    <property type="evidence" value="ECO:0007669"/>
    <property type="project" value="UniProtKB-UniRule"/>
</dbReference>
<dbReference type="PROSITE" id="PS00533">
    <property type="entry name" value="PORPHOBILINOGEN_DEAM"/>
    <property type="match status" value="1"/>
</dbReference>
<comment type="cofactor">
    <cofactor evidence="8">
        <name>dipyrromethane</name>
        <dbReference type="ChEBI" id="CHEBI:60342"/>
    </cofactor>
    <text evidence="8">Binds 1 dipyrromethane group covalently.</text>
</comment>
<feature type="domain" description="Porphobilinogen deaminase C-terminal" evidence="11">
    <location>
        <begin position="275"/>
        <end position="343"/>
    </location>
</feature>
<dbReference type="FunFam" id="3.40.190.10:FF:000005">
    <property type="entry name" value="Porphobilinogen deaminase"/>
    <property type="match status" value="1"/>
</dbReference>
<keyword evidence="6 8" id="KW-0627">Porphyrin biosynthesis</keyword>
<dbReference type="SUPFAM" id="SSF54782">
    <property type="entry name" value="Porphobilinogen deaminase (hydroxymethylbilane synthase), C-terminal domain"/>
    <property type="match status" value="1"/>
</dbReference>
<dbReference type="UniPathway" id="UPA00251">
    <property type="reaction ID" value="UER00319"/>
</dbReference>
<evidence type="ECO:0000313" key="12">
    <source>
        <dbReference type="EMBL" id="AWV21558.1"/>
    </source>
</evidence>
<gene>
    <name evidence="8" type="primary">hemC</name>
    <name evidence="12" type="ORF">RADP37_00806</name>
</gene>
<comment type="similarity">
    <text evidence="3 8">Belongs to the HMBS family.</text>
</comment>
<evidence type="ECO:0000256" key="4">
    <source>
        <dbReference type="ARBA" id="ARBA00011245"/>
    </source>
</evidence>
<evidence type="ECO:0000256" key="8">
    <source>
        <dbReference type="HAMAP-Rule" id="MF_00260"/>
    </source>
</evidence>
<evidence type="ECO:0000256" key="1">
    <source>
        <dbReference type="ARBA" id="ARBA00002869"/>
    </source>
</evidence>
<sequence length="353" mass="36887">MSAALLAPALDPAPAAPDRAVPLPAAPPVPPSPGLATESRLPALWAGTRGSPLALAQTREVLALLGGEGMTGGRPVRARVVGTTGDRVQGRRLADIGGKGLFAKEIHEALLDGRVDFAVHSLKDLETELPPGLVIAGVLPREDVRDALVLGPAVPPVFRRGALPELPQGARIGTASVRREAQLRHLRPDLRFGLLRGNVGTRLRVLEGGDFAATLLAMAGLRRLGLEHAAVMALDPEEELVPAAGQGIIAVTAREEDVETRRLFAMIDHRPTRIAATAERALLASLGGSCRTPVGAHARMLPGGRLRLTGLLAREDGSFLLKRGLEGAPGDAARLGQELGAWLRAGSPADILP</sequence>
<accession>A0A4Y1MUD5</accession>
<keyword evidence="5 8" id="KW-0808">Transferase</keyword>
<evidence type="ECO:0000256" key="6">
    <source>
        <dbReference type="ARBA" id="ARBA00023244"/>
    </source>
</evidence>
<proteinExistence type="inferred from homology"/>
<evidence type="ECO:0000256" key="2">
    <source>
        <dbReference type="ARBA" id="ARBA00004735"/>
    </source>
</evidence>
<feature type="modified residue" description="S-(dipyrrolylmethanemethyl)cysteine" evidence="8">
    <location>
        <position position="290"/>
    </location>
</feature>
<comment type="pathway">
    <text evidence="2">Porphyrin-containing compound metabolism; protoporphyrin-IX biosynthesis; coproporphyrinogen-III from 5-aminolevulinate: step 2/4.</text>
</comment>
<dbReference type="HAMAP" id="MF_00260">
    <property type="entry name" value="Porphobil_deam"/>
    <property type="match status" value="1"/>
</dbReference>
<dbReference type="Pfam" id="PF01379">
    <property type="entry name" value="Porphobil_deam"/>
    <property type="match status" value="1"/>
</dbReference>
<comment type="subunit">
    <text evidence="4 8">Monomer.</text>
</comment>
<name>A0A4Y1MUD5_9PROT</name>
<evidence type="ECO:0000256" key="7">
    <source>
        <dbReference type="ARBA" id="ARBA00048169"/>
    </source>
</evidence>
<dbReference type="EMBL" id="CP025189">
    <property type="protein sequence ID" value="AWV21558.1"/>
    <property type="molecule type" value="Genomic_DNA"/>
</dbReference>
<feature type="region of interest" description="Disordered" evidence="9">
    <location>
        <begin position="7"/>
        <end position="35"/>
    </location>
</feature>
<comment type="function">
    <text evidence="1 8">Tetrapolymerization of the monopyrrole PBG into the hydroxymethylbilane pre-uroporphyrinogen in several discrete steps.</text>
</comment>
<dbReference type="GO" id="GO:0004418">
    <property type="term" value="F:hydroxymethylbilane synthase activity"/>
    <property type="evidence" value="ECO:0007669"/>
    <property type="project" value="UniProtKB-UniRule"/>
</dbReference>
<dbReference type="InterPro" id="IPR022417">
    <property type="entry name" value="Porphobilin_deaminase_N"/>
</dbReference>
<dbReference type="EC" id="2.5.1.61" evidence="8"/>
<dbReference type="PANTHER" id="PTHR11557:SF0">
    <property type="entry name" value="PORPHOBILINOGEN DEAMINASE"/>
    <property type="match status" value="1"/>
</dbReference>
<comment type="catalytic activity">
    <reaction evidence="7 8">
        <text>4 porphobilinogen + H2O = hydroxymethylbilane + 4 NH4(+)</text>
        <dbReference type="Rhea" id="RHEA:13185"/>
        <dbReference type="ChEBI" id="CHEBI:15377"/>
        <dbReference type="ChEBI" id="CHEBI:28938"/>
        <dbReference type="ChEBI" id="CHEBI:57845"/>
        <dbReference type="ChEBI" id="CHEBI:58126"/>
        <dbReference type="EC" id="2.5.1.61"/>
    </reaction>
</comment>
<evidence type="ECO:0000256" key="9">
    <source>
        <dbReference type="SAM" id="MobiDB-lite"/>
    </source>
</evidence>
<dbReference type="PRINTS" id="PR00151">
    <property type="entry name" value="PORPHBDMNASE"/>
</dbReference>
<dbReference type="InterPro" id="IPR022419">
    <property type="entry name" value="Porphobilin_deaminase_cofac_BS"/>
</dbReference>
<evidence type="ECO:0000256" key="3">
    <source>
        <dbReference type="ARBA" id="ARBA00005638"/>
    </source>
</evidence>
<dbReference type="Pfam" id="PF03900">
    <property type="entry name" value="Porphobil_deamC"/>
    <property type="match status" value="1"/>
</dbReference>
<feature type="domain" description="Porphobilinogen deaminase N-terminal" evidence="10">
    <location>
        <begin position="47"/>
        <end position="261"/>
    </location>
</feature>
<dbReference type="SUPFAM" id="SSF53850">
    <property type="entry name" value="Periplasmic binding protein-like II"/>
    <property type="match status" value="1"/>
</dbReference>
<reference evidence="12" key="1">
    <citation type="submission" date="2017-12" db="EMBL/GenBank/DDBJ databases">
        <authorList>
            <person name="Martens C."/>
            <person name="Dahlstrom E."/>
            <person name="Barbian K."/>
            <person name="Sykora L."/>
            <person name="Ricklefs S."/>
            <person name="Bruno D."/>
            <person name="Anzick I."/>
            <person name="Myles I."/>
            <person name="Datta S.K."/>
        </authorList>
    </citation>
    <scope>NUCLEOTIDE SEQUENCE</scope>
    <source>
        <strain evidence="12">AD2</strain>
    </source>
</reference>
<protein>
    <recommendedName>
        <fullName evidence="8">Porphobilinogen deaminase</fullName>
        <shortName evidence="8">PBG</shortName>
        <ecNumber evidence="8">2.5.1.61</ecNumber>
    </recommendedName>
    <alternativeName>
        <fullName evidence="8">Hydroxymethylbilane synthase</fullName>
        <shortName evidence="8">HMBS</shortName>
    </alternativeName>
    <alternativeName>
        <fullName evidence="8">Pre-uroporphyrinogen synthase</fullName>
    </alternativeName>
</protein>
<feature type="compositionally biased region" description="Pro residues" evidence="9">
    <location>
        <begin position="24"/>
        <end position="33"/>
    </location>
</feature>
<dbReference type="PIRSF" id="PIRSF001438">
    <property type="entry name" value="4pyrrol_synth_OHMeBilane_synth"/>
    <property type="match status" value="1"/>
</dbReference>
<dbReference type="RefSeq" id="WP_314215317.1">
    <property type="nucleotide sequence ID" value="NZ_CP025189.1"/>
</dbReference>
<dbReference type="AlphaFoldDB" id="A0A4Y1MUD5"/>
<organism evidence="12">
    <name type="scientific">Roseomonas mucosa</name>
    <dbReference type="NCBI Taxonomy" id="207340"/>
    <lineage>
        <taxon>Bacteria</taxon>
        <taxon>Pseudomonadati</taxon>
        <taxon>Pseudomonadota</taxon>
        <taxon>Alphaproteobacteria</taxon>
        <taxon>Acetobacterales</taxon>
        <taxon>Roseomonadaceae</taxon>
        <taxon>Roseomonas</taxon>
    </lineage>
</organism>
<dbReference type="GO" id="GO:0005737">
    <property type="term" value="C:cytoplasm"/>
    <property type="evidence" value="ECO:0007669"/>
    <property type="project" value="UniProtKB-UniRule"/>
</dbReference>
<dbReference type="Gene3D" id="3.40.190.10">
    <property type="entry name" value="Periplasmic binding protein-like II"/>
    <property type="match status" value="2"/>
</dbReference>
<evidence type="ECO:0000259" key="10">
    <source>
        <dbReference type="Pfam" id="PF01379"/>
    </source>
</evidence>